<accession>A0A0C3PR27</accession>
<evidence type="ECO:0000313" key="2">
    <source>
        <dbReference type="EMBL" id="KIP09628.1"/>
    </source>
</evidence>
<dbReference type="EMBL" id="KN840464">
    <property type="protein sequence ID" value="KIP09628.1"/>
    <property type="molecule type" value="Genomic_DNA"/>
</dbReference>
<feature type="compositionally biased region" description="Polar residues" evidence="1">
    <location>
        <begin position="147"/>
        <end position="156"/>
    </location>
</feature>
<feature type="compositionally biased region" description="Basic and acidic residues" evidence="1">
    <location>
        <begin position="103"/>
        <end position="113"/>
    </location>
</feature>
<feature type="compositionally biased region" description="Basic and acidic residues" evidence="1">
    <location>
        <begin position="221"/>
        <end position="233"/>
    </location>
</feature>
<feature type="compositionally biased region" description="Polar residues" evidence="1">
    <location>
        <begin position="240"/>
        <end position="276"/>
    </location>
</feature>
<organism evidence="2 3">
    <name type="scientific">Phlebiopsis gigantea (strain 11061_1 CR5-6)</name>
    <name type="common">White-rot fungus</name>
    <name type="synonym">Peniophora gigantea</name>
    <dbReference type="NCBI Taxonomy" id="745531"/>
    <lineage>
        <taxon>Eukaryota</taxon>
        <taxon>Fungi</taxon>
        <taxon>Dikarya</taxon>
        <taxon>Basidiomycota</taxon>
        <taxon>Agaricomycotina</taxon>
        <taxon>Agaricomycetes</taxon>
        <taxon>Polyporales</taxon>
        <taxon>Phanerochaetaceae</taxon>
        <taxon>Phlebiopsis</taxon>
    </lineage>
</organism>
<gene>
    <name evidence="2" type="ORF">PHLGIDRAFT_313286</name>
</gene>
<name>A0A0C3PR27_PHLG1</name>
<feature type="compositionally biased region" description="Polar residues" evidence="1">
    <location>
        <begin position="164"/>
        <end position="180"/>
    </location>
</feature>
<proteinExistence type="predicted"/>
<dbReference type="AlphaFoldDB" id="A0A0C3PR27"/>
<feature type="compositionally biased region" description="Basic and acidic residues" evidence="1">
    <location>
        <begin position="362"/>
        <end position="375"/>
    </location>
</feature>
<keyword evidence="3" id="KW-1185">Reference proteome</keyword>
<dbReference type="Proteomes" id="UP000053257">
    <property type="component" value="Unassembled WGS sequence"/>
</dbReference>
<evidence type="ECO:0000256" key="1">
    <source>
        <dbReference type="SAM" id="MobiDB-lite"/>
    </source>
</evidence>
<evidence type="ECO:0000313" key="3">
    <source>
        <dbReference type="Proteomes" id="UP000053257"/>
    </source>
</evidence>
<reference evidence="2 3" key="1">
    <citation type="journal article" date="2014" name="PLoS Genet.">
        <title>Analysis of the Phlebiopsis gigantea genome, transcriptome and secretome provides insight into its pioneer colonization strategies of wood.</title>
        <authorList>
            <person name="Hori C."/>
            <person name="Ishida T."/>
            <person name="Igarashi K."/>
            <person name="Samejima M."/>
            <person name="Suzuki H."/>
            <person name="Master E."/>
            <person name="Ferreira P."/>
            <person name="Ruiz-Duenas F.J."/>
            <person name="Held B."/>
            <person name="Canessa P."/>
            <person name="Larrondo L.F."/>
            <person name="Schmoll M."/>
            <person name="Druzhinina I.S."/>
            <person name="Kubicek C.P."/>
            <person name="Gaskell J.A."/>
            <person name="Kersten P."/>
            <person name="St John F."/>
            <person name="Glasner J."/>
            <person name="Sabat G."/>
            <person name="Splinter BonDurant S."/>
            <person name="Syed K."/>
            <person name="Yadav J."/>
            <person name="Mgbeahuruike A.C."/>
            <person name="Kovalchuk A."/>
            <person name="Asiegbu F.O."/>
            <person name="Lackner G."/>
            <person name="Hoffmeister D."/>
            <person name="Rencoret J."/>
            <person name="Gutierrez A."/>
            <person name="Sun H."/>
            <person name="Lindquist E."/>
            <person name="Barry K."/>
            <person name="Riley R."/>
            <person name="Grigoriev I.V."/>
            <person name="Henrissat B."/>
            <person name="Kues U."/>
            <person name="Berka R.M."/>
            <person name="Martinez A.T."/>
            <person name="Covert S.F."/>
            <person name="Blanchette R.A."/>
            <person name="Cullen D."/>
        </authorList>
    </citation>
    <scope>NUCLEOTIDE SEQUENCE [LARGE SCALE GENOMIC DNA]</scope>
    <source>
        <strain evidence="2 3">11061_1 CR5-6</strain>
    </source>
</reference>
<dbReference type="STRING" id="745531.A0A0C3PR27"/>
<feature type="compositionally biased region" description="Basic and acidic residues" evidence="1">
    <location>
        <begin position="202"/>
        <end position="214"/>
    </location>
</feature>
<protein>
    <submittedName>
        <fullName evidence="2">Uncharacterized protein</fullName>
    </submittedName>
</protein>
<sequence>MGERCRGCGSYYLGAARRRWAVRRVSVEWKRQGGLSLLRLSASCRHGLLVNTPLPSYTYPLSYCLSGRIKALFCSRNRLRILFYSMLSSQSRHGVTSRKHESRHHESDSDRPRQPIASGQRYTAEHGTASTIPDRQHRSKRADVSGNPMSSEQAPTANKYPTPRDQSFASGPSYHASSMPQAPLVSLPTAPAGEPSSNARPRAHELSHEPDVHVYARRRTERQSPRSSEERLLAVDQGKPSRSSRQPATGYTSTPLAGLPVNSSSIYQSSRDPASSSRHHRERDRDREKDRERRRERERERERVREEEERVRVRAAALEKEFERQKRREEKEARRAEREKEKERERRKEEKELERVRRHREKEKAREHELRMREEPRGAVRNSIYAQHPSTAALKYMNGSVCNFLPCSNVEVRLIHS</sequence>
<feature type="region of interest" description="Disordered" evidence="1">
    <location>
        <begin position="93"/>
        <end position="375"/>
    </location>
</feature>
<feature type="compositionally biased region" description="Basic and acidic residues" evidence="1">
    <location>
        <begin position="283"/>
        <end position="355"/>
    </location>
</feature>
<dbReference type="HOGENOM" id="CLU_659065_0_0_1"/>
<dbReference type="OrthoDB" id="3058872at2759"/>